<name>A0ABV9GRB1_9BURK</name>
<accession>A0ABV9GRB1</accession>
<evidence type="ECO:0000313" key="2">
    <source>
        <dbReference type="Proteomes" id="UP001595967"/>
    </source>
</evidence>
<gene>
    <name evidence="1" type="ORF">ACFO3A_00940</name>
</gene>
<sequence length="261" mass="27992">MIHFPLLRTRRLTVQLRELSISESVAVAGMPAHFSEAECTAFLRAAVQSAQGIDDPAGWTVQERMLAVAHYLAATAEDGPDFALGEGRYSDYLDGANDIQTQTQQVEVGEVGGDAWSIRHLTGSMAESIERMAGEVLDASGNPLSGRLHWILGAMAAQMVRSGESVPGADLAEGAFDEFLVARMKIMSAFPESDFSALMALYFAGREKLHHLFKIEFSKDGIVAMPKGGAAANLPPARFPVRSCLSRVALELVGKPAESGL</sequence>
<evidence type="ECO:0000313" key="1">
    <source>
        <dbReference type="EMBL" id="MFC4620783.1"/>
    </source>
</evidence>
<comment type="caution">
    <text evidence="1">The sequence shown here is derived from an EMBL/GenBank/DDBJ whole genome shotgun (WGS) entry which is preliminary data.</text>
</comment>
<dbReference type="RefSeq" id="WP_377723137.1">
    <property type="nucleotide sequence ID" value="NZ_JBHSEW010000001.1"/>
</dbReference>
<organism evidence="1 2">
    <name type="scientific">Comamonas nitrativorans</name>
    <dbReference type="NCBI Taxonomy" id="108437"/>
    <lineage>
        <taxon>Bacteria</taxon>
        <taxon>Pseudomonadati</taxon>
        <taxon>Pseudomonadota</taxon>
        <taxon>Betaproteobacteria</taxon>
        <taxon>Burkholderiales</taxon>
        <taxon>Comamonadaceae</taxon>
        <taxon>Comamonas</taxon>
    </lineage>
</organism>
<dbReference type="Proteomes" id="UP001595967">
    <property type="component" value="Unassembled WGS sequence"/>
</dbReference>
<keyword evidence="2" id="KW-1185">Reference proteome</keyword>
<proteinExistence type="predicted"/>
<dbReference type="EMBL" id="JBHSEW010000001">
    <property type="protein sequence ID" value="MFC4620783.1"/>
    <property type="molecule type" value="Genomic_DNA"/>
</dbReference>
<reference evidence="2" key="1">
    <citation type="journal article" date="2019" name="Int. J. Syst. Evol. Microbiol.">
        <title>The Global Catalogue of Microorganisms (GCM) 10K type strain sequencing project: providing services to taxonomists for standard genome sequencing and annotation.</title>
        <authorList>
            <consortium name="The Broad Institute Genomics Platform"/>
            <consortium name="The Broad Institute Genome Sequencing Center for Infectious Disease"/>
            <person name="Wu L."/>
            <person name="Ma J."/>
        </authorList>
    </citation>
    <scope>NUCLEOTIDE SEQUENCE [LARGE SCALE GENOMIC DNA]</scope>
    <source>
        <strain evidence="2">JCM 11650</strain>
    </source>
</reference>
<protein>
    <submittedName>
        <fullName evidence="1">Uncharacterized protein</fullName>
    </submittedName>
</protein>